<feature type="non-terminal residue" evidence="1">
    <location>
        <position position="1"/>
    </location>
</feature>
<comment type="caution">
    <text evidence="1">The sequence shown here is derived from an EMBL/GenBank/DDBJ whole genome shotgun (WGS) entry which is preliminary data.</text>
</comment>
<feature type="non-terminal residue" evidence="1">
    <location>
        <position position="195"/>
    </location>
</feature>
<accession>A0ACA9R1X4</accession>
<dbReference type="Proteomes" id="UP000789366">
    <property type="component" value="Unassembled WGS sequence"/>
</dbReference>
<gene>
    <name evidence="1" type="ORF">SPELUC_LOCUS15912</name>
</gene>
<keyword evidence="2" id="KW-1185">Reference proteome</keyword>
<dbReference type="EMBL" id="CAJVPW010055396">
    <property type="protein sequence ID" value="CAG8773219.1"/>
    <property type="molecule type" value="Genomic_DNA"/>
</dbReference>
<proteinExistence type="predicted"/>
<organism evidence="1 2">
    <name type="scientific">Cetraspora pellucida</name>
    <dbReference type="NCBI Taxonomy" id="1433469"/>
    <lineage>
        <taxon>Eukaryota</taxon>
        <taxon>Fungi</taxon>
        <taxon>Fungi incertae sedis</taxon>
        <taxon>Mucoromycota</taxon>
        <taxon>Glomeromycotina</taxon>
        <taxon>Glomeromycetes</taxon>
        <taxon>Diversisporales</taxon>
        <taxon>Gigasporaceae</taxon>
        <taxon>Cetraspora</taxon>
    </lineage>
</organism>
<evidence type="ECO:0000313" key="2">
    <source>
        <dbReference type="Proteomes" id="UP000789366"/>
    </source>
</evidence>
<protein>
    <submittedName>
        <fullName evidence="1">1486_t:CDS:1</fullName>
    </submittedName>
</protein>
<sequence length="195" mass="21308">DGLDSKKQMESRSKRSVTIQGVTIDEIDQKVGQNSLAIKDGKIPMDSANQTAETESILIVTENDEFRGNSAIPNDSIENKVHCKAANTMKQTEVLPAQKQPNTSMSDQIKRTTVASVSNAEQVEDSLVKEQTAVKDDVASVSYNSEQSGMFTNNDQDEISLQSGSQGQHKRGLPAGCLFVARQAFDRMSNLKLEN</sequence>
<evidence type="ECO:0000313" key="1">
    <source>
        <dbReference type="EMBL" id="CAG8773219.1"/>
    </source>
</evidence>
<reference evidence="1" key="1">
    <citation type="submission" date="2021-06" db="EMBL/GenBank/DDBJ databases">
        <authorList>
            <person name="Kallberg Y."/>
            <person name="Tangrot J."/>
            <person name="Rosling A."/>
        </authorList>
    </citation>
    <scope>NUCLEOTIDE SEQUENCE</scope>
    <source>
        <strain evidence="1">28 12/20/2015</strain>
    </source>
</reference>
<name>A0ACA9R1X4_9GLOM</name>